<dbReference type="Gene3D" id="3.30.70.100">
    <property type="match status" value="2"/>
</dbReference>
<dbReference type="InParanoid" id="A0A165HZC7"/>
<dbReference type="OrthoDB" id="3830579at2759"/>
<sequence>MSTEELPYAYEVILFKPNKADPATTREKNAAGFAIQKTHEDFVKYALEALKVEDDSIALRILEWTSYDGHMRFRASPLYPQFTAAREGAALGVVSLTHFHFYGPLSFSTPVPVFEVIDITVKPTGVSSFPFFLSAINEALSIVGAYSGLGYTLGWQKEDPSKVMVFIGWNSVEHHMEDFRKSGDNGWHKFLAKWGPASAQYFDVKEMYHIKTTAIGESV</sequence>
<organism evidence="1 2">
    <name type="scientific">Calocera cornea HHB12733</name>
    <dbReference type="NCBI Taxonomy" id="1353952"/>
    <lineage>
        <taxon>Eukaryota</taxon>
        <taxon>Fungi</taxon>
        <taxon>Dikarya</taxon>
        <taxon>Basidiomycota</taxon>
        <taxon>Agaricomycotina</taxon>
        <taxon>Dacrymycetes</taxon>
        <taxon>Dacrymycetales</taxon>
        <taxon>Dacrymycetaceae</taxon>
        <taxon>Calocera</taxon>
    </lineage>
</organism>
<keyword evidence="2" id="KW-1185">Reference proteome</keyword>
<name>A0A165HZC7_9BASI</name>
<proteinExistence type="predicted"/>
<dbReference type="EMBL" id="KV423935">
    <property type="protein sequence ID" value="KZT59942.1"/>
    <property type="molecule type" value="Genomic_DNA"/>
</dbReference>
<evidence type="ECO:0000313" key="2">
    <source>
        <dbReference type="Proteomes" id="UP000076842"/>
    </source>
</evidence>
<dbReference type="AlphaFoldDB" id="A0A165HZC7"/>
<evidence type="ECO:0000313" key="1">
    <source>
        <dbReference type="EMBL" id="KZT59942.1"/>
    </source>
</evidence>
<dbReference type="Proteomes" id="UP000076842">
    <property type="component" value="Unassembled WGS sequence"/>
</dbReference>
<protein>
    <recommendedName>
        <fullName evidence="3">ABM domain-containing protein</fullName>
    </recommendedName>
</protein>
<evidence type="ECO:0008006" key="3">
    <source>
        <dbReference type="Google" id="ProtNLM"/>
    </source>
</evidence>
<accession>A0A165HZC7</accession>
<reference evidence="1 2" key="1">
    <citation type="journal article" date="2016" name="Mol. Biol. Evol.">
        <title>Comparative Genomics of Early-Diverging Mushroom-Forming Fungi Provides Insights into the Origins of Lignocellulose Decay Capabilities.</title>
        <authorList>
            <person name="Nagy L.G."/>
            <person name="Riley R."/>
            <person name="Tritt A."/>
            <person name="Adam C."/>
            <person name="Daum C."/>
            <person name="Floudas D."/>
            <person name="Sun H."/>
            <person name="Yadav J.S."/>
            <person name="Pangilinan J."/>
            <person name="Larsson K.H."/>
            <person name="Matsuura K."/>
            <person name="Barry K."/>
            <person name="Labutti K."/>
            <person name="Kuo R."/>
            <person name="Ohm R.A."/>
            <person name="Bhattacharya S.S."/>
            <person name="Shirouzu T."/>
            <person name="Yoshinaga Y."/>
            <person name="Martin F.M."/>
            <person name="Grigoriev I.V."/>
            <person name="Hibbett D.S."/>
        </authorList>
    </citation>
    <scope>NUCLEOTIDE SEQUENCE [LARGE SCALE GENOMIC DNA]</scope>
    <source>
        <strain evidence="1 2">HHB12733</strain>
    </source>
</reference>
<gene>
    <name evidence="1" type="ORF">CALCODRAFT_515657</name>
</gene>